<name>A0A8J8NCL2_HALGN</name>
<evidence type="ECO:0000313" key="7">
    <source>
        <dbReference type="Proteomes" id="UP000785679"/>
    </source>
</evidence>
<comment type="caution">
    <text evidence="6">The sequence shown here is derived from an EMBL/GenBank/DDBJ whole genome shotgun (WGS) entry which is preliminary data.</text>
</comment>
<feature type="transmembrane region" description="Helical" evidence="5">
    <location>
        <begin position="12"/>
        <end position="37"/>
    </location>
</feature>
<protein>
    <recommendedName>
        <fullName evidence="8">Tetraspanin family protein</fullName>
    </recommendedName>
</protein>
<evidence type="ECO:0000256" key="5">
    <source>
        <dbReference type="SAM" id="Phobius"/>
    </source>
</evidence>
<evidence type="ECO:0000256" key="1">
    <source>
        <dbReference type="ARBA" id="ARBA00004141"/>
    </source>
</evidence>
<dbReference type="GO" id="GO:0016020">
    <property type="term" value="C:membrane"/>
    <property type="evidence" value="ECO:0007669"/>
    <property type="project" value="UniProtKB-SubCell"/>
</dbReference>
<keyword evidence="3 5" id="KW-1133">Transmembrane helix</keyword>
<evidence type="ECO:0000313" key="6">
    <source>
        <dbReference type="EMBL" id="TNV72622.1"/>
    </source>
</evidence>
<sequence>MFSFCMYCCKERCAAITLSVFSVFFMLTAAASIYLTVRLRDDSYVWDLQEDPSTKQNTTNGTESSSNLVDSAQDIETVKLIIFWGLIGVCALAILTSFLGYLNAWAKTCCTISLYSFATLILFIAFLLIGGLLMTVTVASNMQIDQYCKESGTNSTSTNKNDTIRALSSSIDTSYDERYDDFTINFARYFLNYLDDYQSATGTLVETYMCKTDFCPCVQIENSTDRYPEGFSNPPIMQTGSYATFDKCYADLVMDKRIEEPLSQTMLNIIKYLEDKYDCSTVCDNTIADFGFYRDINMERITKSCGKDIQRLINFTLGILAILLLATCLFLFLAFNAQYGLWKRRFSKEFRKQKEERSRNYLVEEAP</sequence>
<evidence type="ECO:0008006" key="8">
    <source>
        <dbReference type="Google" id="ProtNLM"/>
    </source>
</evidence>
<evidence type="ECO:0000256" key="4">
    <source>
        <dbReference type="ARBA" id="ARBA00023136"/>
    </source>
</evidence>
<comment type="subcellular location">
    <subcellularLocation>
        <location evidence="1">Membrane</location>
        <topology evidence="1">Multi-pass membrane protein</topology>
    </subcellularLocation>
</comment>
<keyword evidence="7" id="KW-1185">Reference proteome</keyword>
<dbReference type="Pfam" id="PF00335">
    <property type="entry name" value="Tetraspanin"/>
    <property type="match status" value="1"/>
</dbReference>
<evidence type="ECO:0000256" key="3">
    <source>
        <dbReference type="ARBA" id="ARBA00022989"/>
    </source>
</evidence>
<dbReference type="EMBL" id="RRYP01021589">
    <property type="protein sequence ID" value="TNV72622.1"/>
    <property type="molecule type" value="Genomic_DNA"/>
</dbReference>
<dbReference type="Proteomes" id="UP000785679">
    <property type="component" value="Unassembled WGS sequence"/>
</dbReference>
<keyword evidence="2 5" id="KW-0812">Transmembrane</keyword>
<evidence type="ECO:0000256" key="2">
    <source>
        <dbReference type="ARBA" id="ARBA00022692"/>
    </source>
</evidence>
<feature type="transmembrane region" description="Helical" evidence="5">
    <location>
        <begin position="81"/>
        <end position="102"/>
    </location>
</feature>
<accession>A0A8J8NCL2</accession>
<organism evidence="6 7">
    <name type="scientific">Halteria grandinella</name>
    <dbReference type="NCBI Taxonomy" id="5974"/>
    <lineage>
        <taxon>Eukaryota</taxon>
        <taxon>Sar</taxon>
        <taxon>Alveolata</taxon>
        <taxon>Ciliophora</taxon>
        <taxon>Intramacronucleata</taxon>
        <taxon>Spirotrichea</taxon>
        <taxon>Stichotrichia</taxon>
        <taxon>Sporadotrichida</taxon>
        <taxon>Halteriidae</taxon>
        <taxon>Halteria</taxon>
    </lineage>
</organism>
<gene>
    <name evidence="6" type="ORF">FGO68_gene10888</name>
</gene>
<feature type="transmembrane region" description="Helical" evidence="5">
    <location>
        <begin position="114"/>
        <end position="139"/>
    </location>
</feature>
<dbReference type="InterPro" id="IPR018499">
    <property type="entry name" value="Tetraspanin/Peripherin"/>
</dbReference>
<proteinExistence type="predicted"/>
<keyword evidence="4 5" id="KW-0472">Membrane</keyword>
<feature type="transmembrane region" description="Helical" evidence="5">
    <location>
        <begin position="312"/>
        <end position="335"/>
    </location>
</feature>
<dbReference type="AlphaFoldDB" id="A0A8J8NCL2"/>
<reference evidence="6" key="1">
    <citation type="submission" date="2019-06" db="EMBL/GenBank/DDBJ databases">
        <authorList>
            <person name="Zheng W."/>
        </authorList>
    </citation>
    <scope>NUCLEOTIDE SEQUENCE</scope>
    <source>
        <strain evidence="6">QDHG01</strain>
    </source>
</reference>